<gene>
    <name evidence="4" type="ORF">SAMN04490247_0680</name>
</gene>
<keyword evidence="4" id="KW-0540">Nuclease</keyword>
<dbReference type="InterPro" id="IPR011396">
    <property type="entry name" value="PT_DNA_restrict"/>
</dbReference>
<dbReference type="NCBIfam" id="NF045808">
    <property type="entry name" value="PT-DNA_restrict"/>
    <property type="match status" value="1"/>
</dbReference>
<dbReference type="InterPro" id="IPR058813">
    <property type="entry name" value="DNA-SBD_ScoMcrA"/>
</dbReference>
<dbReference type="Pfam" id="PF26340">
    <property type="entry name" value="DNA-SBD_ScoMcrA"/>
    <property type="match status" value="1"/>
</dbReference>
<reference evidence="5" key="1">
    <citation type="submission" date="2016-10" db="EMBL/GenBank/DDBJ databases">
        <authorList>
            <person name="Varghese N."/>
            <person name="Submissions S."/>
        </authorList>
    </citation>
    <scope>NUCLEOTIDE SEQUENCE [LARGE SCALE GENOMIC DNA]</scope>
    <source>
        <strain evidence="5">DSM 4771</strain>
    </source>
</reference>
<dbReference type="InterPro" id="IPR003615">
    <property type="entry name" value="HNH_nuc"/>
</dbReference>
<feature type="region of interest" description="Disordered" evidence="1">
    <location>
        <begin position="1"/>
        <end position="24"/>
    </location>
</feature>
<dbReference type="GO" id="GO:0004519">
    <property type="term" value="F:endonuclease activity"/>
    <property type="evidence" value="ECO:0007669"/>
    <property type="project" value="UniProtKB-KW"/>
</dbReference>
<accession>A0A1G8QWU7</accession>
<sequence length="289" mass="32843">MNKGNLINQLDKIKTDKGGRNNSRSPNKPLLLLYALGQFLRGNKQLWYKETAKNLVSLLDEYGPSIKGEQNTWDPFVRLKNDGIWYVTPDIETAGARVRKRDLVNTNILGGFTDEVIQLFQMDKSVVSEAASILLNNHFPETLHDEILKRTGFDIGVRTYKKRNPAFRRKIMEAYDERCAVCGFQAKMNEAIVAVEAAHIKWHEAHGPDTEENGMALCSLHHKLFDKGIFTVTPGYEIVVSDRATGRGPFKALVTDFHGKDIMKPASTIYLPSPEFTEWHVKEVFKSYQ</sequence>
<dbReference type="Proteomes" id="UP000199225">
    <property type="component" value="Unassembled WGS sequence"/>
</dbReference>
<feature type="domain" description="ScoMcrA-like DNA sulfur-binding" evidence="3">
    <location>
        <begin position="5"/>
        <end position="154"/>
    </location>
</feature>
<dbReference type="CDD" id="cd00085">
    <property type="entry name" value="HNHc"/>
    <property type="match status" value="1"/>
</dbReference>
<evidence type="ECO:0000256" key="1">
    <source>
        <dbReference type="SAM" id="MobiDB-lite"/>
    </source>
</evidence>
<dbReference type="AlphaFoldDB" id="A0A1G8QWU7"/>
<keyword evidence="5" id="KW-1185">Reference proteome</keyword>
<dbReference type="Pfam" id="PF13391">
    <property type="entry name" value="HNH_2"/>
    <property type="match status" value="1"/>
</dbReference>
<organism evidence="4 5">
    <name type="scientific">Salimicrobium halophilum</name>
    <dbReference type="NCBI Taxonomy" id="86666"/>
    <lineage>
        <taxon>Bacteria</taxon>
        <taxon>Bacillati</taxon>
        <taxon>Bacillota</taxon>
        <taxon>Bacilli</taxon>
        <taxon>Bacillales</taxon>
        <taxon>Bacillaceae</taxon>
        <taxon>Salimicrobium</taxon>
    </lineage>
</organism>
<name>A0A1G8QWU7_9BACI</name>
<evidence type="ECO:0000259" key="3">
    <source>
        <dbReference type="Pfam" id="PF26340"/>
    </source>
</evidence>
<dbReference type="RefSeq" id="WP_176757410.1">
    <property type="nucleotide sequence ID" value="NZ_FNEV01000002.1"/>
</dbReference>
<dbReference type="PIRSF" id="PIRSF030850">
    <property type="entry name" value="UCP030850"/>
    <property type="match status" value="1"/>
</dbReference>
<protein>
    <submittedName>
        <fullName evidence="4">Putative restriction endonuclease</fullName>
    </submittedName>
</protein>
<feature type="domain" description="HNH nuclease" evidence="2">
    <location>
        <begin position="179"/>
        <end position="232"/>
    </location>
</feature>
<proteinExistence type="predicted"/>
<keyword evidence="4" id="KW-0378">Hydrolase</keyword>
<evidence type="ECO:0000313" key="4">
    <source>
        <dbReference type="EMBL" id="SDJ09204.1"/>
    </source>
</evidence>
<dbReference type="EMBL" id="FNEV01000002">
    <property type="protein sequence ID" value="SDJ09204.1"/>
    <property type="molecule type" value="Genomic_DNA"/>
</dbReference>
<keyword evidence="4" id="KW-0255">Endonuclease</keyword>
<evidence type="ECO:0000259" key="2">
    <source>
        <dbReference type="Pfam" id="PF13391"/>
    </source>
</evidence>
<evidence type="ECO:0000313" key="5">
    <source>
        <dbReference type="Proteomes" id="UP000199225"/>
    </source>
</evidence>